<evidence type="ECO:0000313" key="3">
    <source>
        <dbReference type="Proteomes" id="UP001530377"/>
    </source>
</evidence>
<evidence type="ECO:0000313" key="2">
    <source>
        <dbReference type="EMBL" id="KAL3809399.1"/>
    </source>
</evidence>
<dbReference type="EMBL" id="JALLPB020000411">
    <property type="protein sequence ID" value="KAL3809399.1"/>
    <property type="molecule type" value="Genomic_DNA"/>
</dbReference>
<dbReference type="EMBL" id="JALLPB020000906">
    <property type="protein sequence ID" value="KAL3806029.1"/>
    <property type="molecule type" value="Genomic_DNA"/>
</dbReference>
<proteinExistence type="predicted"/>
<dbReference type="Proteomes" id="UP001530377">
    <property type="component" value="Unassembled WGS sequence"/>
</dbReference>
<comment type="caution">
    <text evidence="2">The sequence shown here is derived from an EMBL/GenBank/DDBJ whole genome shotgun (WGS) entry which is preliminary data.</text>
</comment>
<reference evidence="2 3" key="1">
    <citation type="submission" date="2024-10" db="EMBL/GenBank/DDBJ databases">
        <title>Updated reference genomes for cyclostephanoid diatoms.</title>
        <authorList>
            <person name="Roberts W.R."/>
            <person name="Alverson A.J."/>
        </authorList>
    </citation>
    <scope>NUCLEOTIDE SEQUENCE [LARGE SCALE GENOMIC DNA]</scope>
    <source>
        <strain evidence="2 3">AJA228-03</strain>
    </source>
</reference>
<dbReference type="AlphaFoldDB" id="A0ABD3R9I5"/>
<keyword evidence="3" id="KW-1185">Reference proteome</keyword>
<sequence length="136" mass="14639">QKHIEYCIDPVFPGPLIPPSRSLEGVLRSMTSSIVTDVPSGSGIPLQVQVPTLLSAGGNSSVEPSDGEFVRAVIKYNNENGRTAILAAAKTVHHDFGTFNNSLAISLTLADLEEIKTNPNVDWFEGDGRVIYCSIR</sequence>
<organism evidence="2 3">
    <name type="scientific">Cyclostephanos tholiformis</name>
    <dbReference type="NCBI Taxonomy" id="382380"/>
    <lineage>
        <taxon>Eukaryota</taxon>
        <taxon>Sar</taxon>
        <taxon>Stramenopiles</taxon>
        <taxon>Ochrophyta</taxon>
        <taxon>Bacillariophyta</taxon>
        <taxon>Coscinodiscophyceae</taxon>
        <taxon>Thalassiosirophycidae</taxon>
        <taxon>Stephanodiscales</taxon>
        <taxon>Stephanodiscaceae</taxon>
        <taxon>Cyclostephanos</taxon>
    </lineage>
</organism>
<accession>A0ABD3R9I5</accession>
<gene>
    <name evidence="1" type="ORF">ACHAXA_001540</name>
    <name evidence="2" type="ORF">ACHAXA_004580</name>
</gene>
<protein>
    <submittedName>
        <fullName evidence="2">Uncharacterized protein</fullName>
    </submittedName>
</protein>
<name>A0ABD3R9I5_9STRA</name>
<feature type="non-terminal residue" evidence="2">
    <location>
        <position position="1"/>
    </location>
</feature>
<evidence type="ECO:0000313" key="1">
    <source>
        <dbReference type="EMBL" id="KAL3806029.1"/>
    </source>
</evidence>